<dbReference type="CDD" id="cd17088">
    <property type="entry name" value="FERM_F1_FRMPD1_like"/>
    <property type="match status" value="1"/>
</dbReference>
<dbReference type="InterPro" id="IPR011993">
    <property type="entry name" value="PH-like_dom_sf"/>
</dbReference>
<feature type="compositionally biased region" description="Basic and acidic residues" evidence="1">
    <location>
        <begin position="1717"/>
        <end position="1736"/>
    </location>
</feature>
<dbReference type="InterPro" id="IPR036020">
    <property type="entry name" value="WW_dom_sf"/>
</dbReference>
<feature type="compositionally biased region" description="Basic residues" evidence="1">
    <location>
        <begin position="1951"/>
        <end position="1961"/>
    </location>
</feature>
<dbReference type="InterPro" id="IPR001202">
    <property type="entry name" value="WW_dom"/>
</dbReference>
<feature type="region of interest" description="Disordered" evidence="1">
    <location>
        <begin position="1709"/>
        <end position="1762"/>
    </location>
</feature>
<feature type="domain" description="FERM" evidence="3">
    <location>
        <begin position="245"/>
        <end position="561"/>
    </location>
</feature>
<dbReference type="Pfam" id="PF00397">
    <property type="entry name" value="WW"/>
    <property type="match status" value="1"/>
</dbReference>
<feature type="compositionally biased region" description="Basic and acidic residues" evidence="1">
    <location>
        <begin position="1328"/>
        <end position="1340"/>
    </location>
</feature>
<name>C3XXN2_BRAFL</name>
<dbReference type="InterPro" id="IPR029071">
    <property type="entry name" value="Ubiquitin-like_domsf"/>
</dbReference>
<feature type="compositionally biased region" description="Basic and acidic residues" evidence="1">
    <location>
        <begin position="1552"/>
        <end position="1563"/>
    </location>
</feature>
<feature type="region of interest" description="Disordered" evidence="1">
    <location>
        <begin position="1628"/>
        <end position="1675"/>
    </location>
</feature>
<evidence type="ECO:0000259" key="3">
    <source>
        <dbReference type="PROSITE" id="PS50057"/>
    </source>
</evidence>
<dbReference type="SUPFAM" id="SSF50156">
    <property type="entry name" value="PDZ domain-like"/>
    <property type="match status" value="1"/>
</dbReference>
<dbReference type="InterPro" id="IPR019748">
    <property type="entry name" value="FERM_central"/>
</dbReference>
<dbReference type="CDD" id="cd14473">
    <property type="entry name" value="FERM_B-lobe"/>
    <property type="match status" value="1"/>
</dbReference>
<feature type="region of interest" description="Disordered" evidence="1">
    <location>
        <begin position="1774"/>
        <end position="1793"/>
    </location>
</feature>
<feature type="domain" description="WW" evidence="2">
    <location>
        <begin position="73"/>
        <end position="106"/>
    </location>
</feature>
<dbReference type="CDD" id="cd06769">
    <property type="entry name" value="PDZ_FRMPD1_3_4-like"/>
    <property type="match status" value="1"/>
</dbReference>
<feature type="compositionally biased region" description="Polar residues" evidence="1">
    <location>
        <begin position="1648"/>
        <end position="1667"/>
    </location>
</feature>
<dbReference type="STRING" id="7739.C3XXN2"/>
<accession>C3XXN2</accession>
<dbReference type="InterPro" id="IPR041779">
    <property type="entry name" value="FRMPD1/3/4_FERM_C"/>
</dbReference>
<dbReference type="Gene3D" id="1.20.1260.10">
    <property type="match status" value="1"/>
</dbReference>
<dbReference type="CDD" id="cd00201">
    <property type="entry name" value="WW"/>
    <property type="match status" value="2"/>
</dbReference>
<feature type="region of interest" description="Disordered" evidence="1">
    <location>
        <begin position="1435"/>
        <end position="1605"/>
    </location>
</feature>
<feature type="compositionally biased region" description="Polar residues" evidence="1">
    <location>
        <begin position="832"/>
        <end position="847"/>
    </location>
</feature>
<dbReference type="InParanoid" id="C3XXN2"/>
<sequence length="3199" mass="353789">MDAKWVSVETGEAARGEEEMSTEKKEKVVQDINKRLPTGWQAQINSLDRIYYINTKSHTSNWLPPAQSWACCHGLPYGWELAVDKHRQTYYINHVTQTTCRDDPRTATERLTPPPPRRVELHRDQNVGFGFVAGGERPVVVRNVTEGGPSVGKLLPGDQILKINRENVGKAPRDRVVELVRSCPDKIVLTVMQPYRIQARSAGTQSAQSQHNGQPSSPKVRFSQEVLVNGQPPESGDTSLPYMPNIMKVFLENGQTRSFRYDQSTTVKDVLDALQEKLNFKAMEHFSLVVQRSHKTAANRLSFLQPDESLSQILAQPGSQLWKVLFRITHVPRDSYNLLRRDPNAFEYLYMQCCNDVIKERYATELRFETALRLAALHMHEFMVATTNKRKMSIKYIEKECGLDKFLPPSMLQTVKEKELKRLLGHHLKVVQHSLTAPGQKTLSPLQAKLHYLKIMSELRSFGGKYFQATLMHDRRTEVVLLVSPHCGLSHVLNNRGNPLALLADFCHLMRVDLQYESDALQRVEIHIKDVRPIKLLMQRDDAWDFACLLNGYYQMFVNPDASLLSMEQTLPLSGLSAPPYSSIHRVKASHWSYPSDVPAQVSKKQGEQDGSVLQEGEHWVDLTEGPTPCAEHVQDNKTQTVPTTTTSASEKPTEKVGEKQLPAGIKWTEAPEKMMPSMKNGSRATLDSMNHLDGSESVESSESSFTSDTDSLAAGDSMYQSFQDDLDISVGSVAIRRELERLEAEDSSRPMDKGHREALFVLGKKDYAEIRFGSSPSRDPSPRRDPDIIRADSLDGLEVGTSKGWAGGASPSTVCNTLDRSRNIGFMYDGSGQNQSSSQPVLNNAEDSPVHRPPSNATTSKDNSAEPTDPPSHREVAEEIIDLRILPPPLSLEDVAYEEEESVHFTASTPPPQFRDSVKNVAFGVGTGEGSSNMPTGGRGPALGMAGKLSRSLKEETESESSDLDPTLQLENTSSAPQEAGQAPAGEESQSDSESDSGNETISSETVDGSGELSAINSTQAQPRQSITKARRVTHCTALLKLRPLHGVPSLMTRYFQQNMASYAVPGTGIARLKPGESRDNNSQPVLEPAKDEEAETTAEVNSDDELRQLIEAMTVPPPPAEVLRPDTLDTMVVPPPPSDHVSNIDSSLHRDSKPPPVHGPSPNPRLKAKRLLPLKTTPTKEKKEVKSPGTDKDQQGSDKDDKQWVTLKARQFDGQQTKQPLEEKPKVEKREETLQQAVVKHQEQGKGKEQEKEKQPVVKGREMAQARPADIKAKEDQKKVDPNVDATEKTQTAEYSTPLSVEESTKEENTCAIENSTPPVVVTVSEAKRDNDEDKYAPDESSTQSVEPVPTVQSDREKKPEGEKRKEDDSKDQPKASQPVPLPMLFTARPRQLTGNVSRPLPVLPMVRSMTFGSVEDDDGSFPLPERLVVSAGNSPIKKPAKEMKLSPSSRSSLPLGRSALRPIRRTPKEETPVVSAAPIPPTLPKEKKVQKESAHTTAQVSKEPLSKDAAEKVEKDEEVDRPTSPVVPTELTDSSTVPKVPSPISFAEEDIKEKDTKEQINDVDDSPVVTPSPKKALSAPQPCKPSPAPVINSLPPTENVEPYQQKTENTVDEDQTHVGTVVNEEASVTTEARSSAATELPSVEKNVNSNVVPRQPEECSSNANVVVDQPEVKTSPLTELKIVEEGHSDEEDIEVKKISSMEEKSINSIICGPAEEKCHPEEDNEKNRSEVPTETKQPLDNSETTEKGNSEPTDPNVASVRQLRARWENRFSASFDASPTKDEQENDVPARPKSQIVTSFLKEFEETLQPKCFAPSDKVVLRSGLATQSQPVFIRQLSHPIPKRAMYYPNPNASTDTLKRCSHPSSVSAVYNTSPSGEGQTLTLDRRITKLHGSSMLSTQNELKSQSLAAATGTLRLPKPPKPPRSVSLAATKDSPNADPSHPPPPKPKPKPKPRPPVRHTPIMRESSSSNEALDTPESSSSTNAPQNEKSSASNAPAATPSYIVTARAAVNFACTYAVADSLLCETQRNMQNVGNAAMRAGQPSVNDQKQAVLNAQREFSNATRQLVGIAVSVDGLKDLPSTFTACTNHLKELCEVAQALMQSLGRTDQARALGQRLCDVISSFRDTVKAMEAAVGKPAGDTSRTLLSRQTTTLAAVMSALQRSLSLGLILTAVVTNCGGQDGTSTSDPSEDPCLTDDGVPWNDQVKLTDIPRLHFTGKFLADVSTFNNNPVNFNITTFKVDTDPRFNIRGSGAFRLFECAVTRVCLANGTCEDDDPIVGWVITGSDGTVAAKMVDLDPYQQIQSQLWGLRVGVNGTFQGDFEVRSFNGGPRTACSRCKNDRSYSAYYLSRLININWIEGQYFKNSTFLKDVMALRCKTGFQMYIKLNLRLMTVNQSSPNFPFGRVFGTIFAAVEEPPVPQGPYKRMLWGKDKGTDKLYNAPFYVDTQRKTVVVDFANSVDTDPHGNVINITGHLYLIQCNHTQCNTCQALYSDRLNIGEIHYFTESWLNQTGGVVEFSLSNTVTEDVFSTPLAVMEQINETSCEVLLQERVDGVFVNSVDEPVFRKDPGETWSLTLRAFQFGKPIEGANLELAPLNWSGTGSPQDALLISPATTDANGTARINFTSQDPGEPRADQQLDGQVYVYNLSVSLAPGQDSFYAENFMSSVHLYSDYKLLGKPTWYKDIYPIFQQYANLYPVMKPILDLASYEDVTKNVNRRMLKYALQLPMEHPNYMPVTRDLSPKKKRMILSWLDDNDNNEHRSPLGKVDISLTDLKNALQTAIQLELATIPPYLSAIFSIKEGCNEEVTALINGVVVEEMQHLTLVANVLNAIGGTPVLNTQNVAPSYPSSLPGGANPDLTVTLGRCSLDRIRNVFQKIETPECSLSTGPVTALFRHRKFNTDEDFTDKGLKELNDKCNEARSQETPQTIGAIYIHQILCPMLKLERQANKKGATIFVGNENRQLTKEQWYGSSTDTPFAVRDITTAIKAIAYIVMEGEGSDPCNPFDQYGELSHYFKFAEIAHGRRMVRTDNSACSSDQTSTPEPTTDRPSDEEISSDECYRTTLPTMFDDHVKFRPCKEDIKCSTSFHFIGPTIPFYQDSVWPTVADPTSDMYPPHSKARKYSDIFNKVYTDLLRCLHETFNGRTDRMGDCMGMMKSLKVWADKLVRTPIHRDGDPNIGPNAAPTFQFGETNM</sequence>
<feature type="region of interest" description="Disordered" evidence="1">
    <location>
        <begin position="926"/>
        <end position="1012"/>
    </location>
</feature>
<feature type="domain" description="WW" evidence="2">
    <location>
        <begin position="34"/>
        <end position="67"/>
    </location>
</feature>
<dbReference type="PANTHER" id="PTHR46221">
    <property type="entry name" value="FERM AND PDZ DOMAIN-CONTAINING PROTEIN FAMILY MEMBER"/>
    <property type="match status" value="1"/>
</dbReference>
<feature type="compositionally biased region" description="Basic and acidic residues" evidence="1">
    <location>
        <begin position="1487"/>
        <end position="1497"/>
    </location>
</feature>
<feature type="compositionally biased region" description="Basic and acidic residues" evidence="1">
    <location>
        <begin position="1180"/>
        <end position="1205"/>
    </location>
</feature>
<dbReference type="InterPro" id="IPR000299">
    <property type="entry name" value="FERM_domain"/>
</dbReference>
<dbReference type="CDD" id="cd13183">
    <property type="entry name" value="FERM_C_FRMPD1_FRMPD3_FRMPD4"/>
    <property type="match status" value="1"/>
</dbReference>
<feature type="region of interest" description="Disordered" evidence="1">
    <location>
        <begin position="1"/>
        <end position="22"/>
    </location>
</feature>
<dbReference type="PROSITE" id="PS50200">
    <property type="entry name" value="RA"/>
    <property type="match status" value="1"/>
</dbReference>
<dbReference type="Pfam" id="PF00595">
    <property type="entry name" value="PDZ"/>
    <property type="match status" value="1"/>
</dbReference>
<organism>
    <name type="scientific">Branchiostoma floridae</name>
    <name type="common">Florida lancelet</name>
    <name type="synonym">Amphioxus</name>
    <dbReference type="NCBI Taxonomy" id="7739"/>
    <lineage>
        <taxon>Eukaryota</taxon>
        <taxon>Metazoa</taxon>
        <taxon>Chordata</taxon>
        <taxon>Cephalochordata</taxon>
        <taxon>Leptocardii</taxon>
        <taxon>Amphioxiformes</taxon>
        <taxon>Branchiostomatidae</taxon>
        <taxon>Branchiostoma</taxon>
    </lineage>
</organism>
<dbReference type="Gene3D" id="2.30.29.30">
    <property type="entry name" value="Pleckstrin-homology domain (PH domain)/Phosphotyrosine-binding domain (PTB)"/>
    <property type="match status" value="1"/>
</dbReference>
<feature type="compositionally biased region" description="Basic and acidic residues" evidence="1">
    <location>
        <begin position="1507"/>
        <end position="1524"/>
    </location>
</feature>
<evidence type="ECO:0000256" key="1">
    <source>
        <dbReference type="SAM" id="MobiDB-lite"/>
    </source>
</evidence>
<dbReference type="Gene3D" id="2.30.42.10">
    <property type="match status" value="1"/>
</dbReference>
<dbReference type="EMBL" id="GG666471">
    <property type="protein sequence ID" value="EEN67492.1"/>
    <property type="molecule type" value="Genomic_DNA"/>
</dbReference>
<dbReference type="Pfam" id="PF00373">
    <property type="entry name" value="FERM_M"/>
    <property type="match status" value="1"/>
</dbReference>
<feature type="domain" description="PDZ" evidence="4">
    <location>
        <begin position="118"/>
        <end position="195"/>
    </location>
</feature>
<feature type="region of interest" description="Disordered" evidence="1">
    <location>
        <begin position="676"/>
        <end position="713"/>
    </location>
</feature>
<feature type="region of interest" description="Disordered" evidence="1">
    <location>
        <begin position="3178"/>
        <end position="3199"/>
    </location>
</feature>
<feature type="compositionally biased region" description="Polar residues" evidence="1">
    <location>
        <begin position="999"/>
        <end position="1008"/>
    </location>
</feature>
<dbReference type="eggNOG" id="KOG3552">
    <property type="taxonomic scope" value="Eukaryota"/>
</dbReference>
<dbReference type="InterPro" id="IPR026820">
    <property type="entry name" value="VioB/RebD_dom"/>
</dbReference>
<evidence type="ECO:0000259" key="5">
    <source>
        <dbReference type="PROSITE" id="PS50200"/>
    </source>
</evidence>
<evidence type="ECO:0000259" key="4">
    <source>
        <dbReference type="PROSITE" id="PS50106"/>
    </source>
</evidence>
<feature type="compositionally biased region" description="Basic and acidic residues" evidence="1">
    <location>
        <begin position="1242"/>
        <end position="1290"/>
    </location>
</feature>
<evidence type="ECO:0008006" key="7">
    <source>
        <dbReference type="Google" id="ProtNLM"/>
    </source>
</evidence>
<feature type="region of interest" description="Disordered" evidence="1">
    <location>
        <begin position="101"/>
        <end position="121"/>
    </location>
</feature>
<feature type="compositionally biased region" description="Low complexity" evidence="1">
    <location>
        <begin position="696"/>
        <end position="712"/>
    </location>
</feature>
<dbReference type="Gene3D" id="1.20.80.10">
    <property type="match status" value="1"/>
</dbReference>
<feature type="region of interest" description="Disordered" evidence="1">
    <location>
        <begin position="3034"/>
        <end position="3062"/>
    </location>
</feature>
<feature type="region of interest" description="Disordered" evidence="1">
    <location>
        <begin position="627"/>
        <end position="659"/>
    </location>
</feature>
<dbReference type="SUPFAM" id="SSF51045">
    <property type="entry name" value="WW domain"/>
    <property type="match status" value="2"/>
</dbReference>
<feature type="region of interest" description="Disordered" evidence="1">
    <location>
        <begin position="827"/>
        <end position="875"/>
    </location>
</feature>
<feature type="domain" description="Ras-associating" evidence="5">
    <location>
        <begin position="246"/>
        <end position="344"/>
    </location>
</feature>
<feature type="compositionally biased region" description="Polar residues" evidence="1">
    <location>
        <begin position="1291"/>
        <end position="1301"/>
    </location>
</feature>
<dbReference type="InterPro" id="IPR036034">
    <property type="entry name" value="PDZ_sf"/>
</dbReference>
<dbReference type="SUPFAM" id="SSF50729">
    <property type="entry name" value="PH domain-like"/>
    <property type="match status" value="1"/>
</dbReference>
<dbReference type="SUPFAM" id="SSF47240">
    <property type="entry name" value="Ferritin-like"/>
    <property type="match status" value="1"/>
</dbReference>
<feature type="compositionally biased region" description="Polar residues" evidence="1">
    <location>
        <begin position="3035"/>
        <end position="3050"/>
    </location>
</feature>
<dbReference type="SMART" id="SM00456">
    <property type="entry name" value="WW"/>
    <property type="match status" value="2"/>
</dbReference>
<dbReference type="Gene3D" id="3.10.20.90">
    <property type="entry name" value="Phosphatidylinositol 3-kinase Catalytic Subunit, Chain A, domain 1"/>
    <property type="match status" value="1"/>
</dbReference>
<dbReference type="InterPro" id="IPR019749">
    <property type="entry name" value="Band_41_domain"/>
</dbReference>
<feature type="compositionally biased region" description="Polar residues" evidence="1">
    <location>
        <begin position="201"/>
        <end position="217"/>
    </location>
</feature>
<feature type="compositionally biased region" description="Basic and acidic residues" evidence="1">
    <location>
        <begin position="1356"/>
        <end position="1376"/>
    </location>
</feature>
<dbReference type="PROSITE" id="PS50106">
    <property type="entry name" value="PDZ"/>
    <property type="match status" value="1"/>
</dbReference>
<dbReference type="GO" id="GO:0007165">
    <property type="term" value="P:signal transduction"/>
    <property type="evidence" value="ECO:0007669"/>
    <property type="project" value="InterPro"/>
</dbReference>
<feature type="compositionally biased region" description="Pro residues" evidence="1">
    <location>
        <begin position="1156"/>
        <end position="1165"/>
    </location>
</feature>
<feature type="region of interest" description="Disordered" evidence="1">
    <location>
        <begin position="1073"/>
        <end position="1103"/>
    </location>
</feature>
<gene>
    <name evidence="6" type="ORF">BRAFLDRAFT_63883</name>
</gene>
<evidence type="ECO:0000313" key="6">
    <source>
        <dbReference type="EMBL" id="EEN67492.1"/>
    </source>
</evidence>
<dbReference type="InterPro" id="IPR035963">
    <property type="entry name" value="FERM_2"/>
</dbReference>
<feature type="region of interest" description="Disordered" evidence="1">
    <location>
        <begin position="1916"/>
        <end position="2001"/>
    </location>
</feature>
<dbReference type="SUPFAM" id="SSF47031">
    <property type="entry name" value="Second domain of FERM"/>
    <property type="match status" value="1"/>
</dbReference>
<dbReference type="FunFam" id="2.30.42.10:FF:000053">
    <property type="entry name" value="FERM and PDZ domain-containing protein 4"/>
    <property type="match status" value="1"/>
</dbReference>
<dbReference type="PANTHER" id="PTHR46221:SF3">
    <property type="entry name" value="FERM AND PDZ DOMAIN-CONTAINING PROTEIN 4"/>
    <property type="match status" value="1"/>
</dbReference>
<feature type="compositionally biased region" description="Basic and acidic residues" evidence="1">
    <location>
        <begin position="1222"/>
        <end position="1235"/>
    </location>
</feature>
<feature type="compositionally biased region" description="Polar residues" evidence="1">
    <location>
        <begin position="856"/>
        <end position="867"/>
    </location>
</feature>
<dbReference type="InterPro" id="IPR001478">
    <property type="entry name" value="PDZ"/>
</dbReference>
<feature type="compositionally biased region" description="Low complexity" evidence="1">
    <location>
        <begin position="1448"/>
        <end position="1464"/>
    </location>
</feature>
<dbReference type="PROSITE" id="PS50020">
    <property type="entry name" value="WW_DOMAIN_2"/>
    <property type="match status" value="2"/>
</dbReference>
<dbReference type="Gene3D" id="2.20.70.10">
    <property type="match status" value="2"/>
</dbReference>
<protein>
    <recommendedName>
        <fullName evidence="7">FERM and PDZ domain-containing protein 4</fullName>
    </recommendedName>
</protein>
<feature type="compositionally biased region" description="Polar residues" evidence="1">
    <location>
        <begin position="1629"/>
        <end position="1640"/>
    </location>
</feature>
<dbReference type="SMART" id="SM00295">
    <property type="entry name" value="B41"/>
    <property type="match status" value="1"/>
</dbReference>
<dbReference type="SUPFAM" id="SSF54236">
    <property type="entry name" value="Ubiquitin-like"/>
    <property type="match status" value="1"/>
</dbReference>
<feature type="compositionally biased region" description="Polar residues" evidence="1">
    <location>
        <begin position="680"/>
        <end position="689"/>
    </location>
</feature>
<dbReference type="InterPro" id="IPR014352">
    <property type="entry name" value="FERM/acyl-CoA-bd_prot_sf"/>
</dbReference>
<dbReference type="PROSITE" id="PS50057">
    <property type="entry name" value="FERM_3"/>
    <property type="match status" value="1"/>
</dbReference>
<dbReference type="InterPro" id="IPR012347">
    <property type="entry name" value="Ferritin-like"/>
</dbReference>
<reference evidence="6" key="1">
    <citation type="journal article" date="2008" name="Nature">
        <title>The amphioxus genome and the evolution of the chordate karyotype.</title>
        <authorList>
            <consortium name="US DOE Joint Genome Institute (JGI-PGF)"/>
            <person name="Putnam N.H."/>
            <person name="Butts T."/>
            <person name="Ferrier D.E.K."/>
            <person name="Furlong R.F."/>
            <person name="Hellsten U."/>
            <person name="Kawashima T."/>
            <person name="Robinson-Rechavi M."/>
            <person name="Shoguchi E."/>
            <person name="Terry A."/>
            <person name="Yu J.-K."/>
            <person name="Benito-Gutierrez E.L."/>
            <person name="Dubchak I."/>
            <person name="Garcia-Fernandez J."/>
            <person name="Gibson-Brown J.J."/>
            <person name="Grigoriev I.V."/>
            <person name="Horton A.C."/>
            <person name="de Jong P.J."/>
            <person name="Jurka J."/>
            <person name="Kapitonov V.V."/>
            <person name="Kohara Y."/>
            <person name="Kuroki Y."/>
            <person name="Lindquist E."/>
            <person name="Lucas S."/>
            <person name="Osoegawa K."/>
            <person name="Pennacchio L.A."/>
            <person name="Salamov A.A."/>
            <person name="Satou Y."/>
            <person name="Sauka-Spengler T."/>
            <person name="Schmutz J."/>
            <person name="Shin-I T."/>
            <person name="Toyoda A."/>
            <person name="Bronner-Fraser M."/>
            <person name="Fujiyama A."/>
            <person name="Holland L.Z."/>
            <person name="Holland P.W.H."/>
            <person name="Satoh N."/>
            <person name="Rokhsar D.S."/>
        </authorList>
    </citation>
    <scope>NUCLEOTIDE SEQUENCE [LARGE SCALE GENOMIC DNA]</scope>
    <source>
        <strain evidence="6">S238N-H82</strain>
        <tissue evidence="6">Testes</tissue>
    </source>
</reference>
<feature type="compositionally biased region" description="Polar residues" evidence="1">
    <location>
        <begin position="1969"/>
        <end position="1993"/>
    </location>
</feature>
<dbReference type="InterPro" id="IPR000159">
    <property type="entry name" value="RA_dom"/>
</dbReference>
<dbReference type="InterPro" id="IPR009078">
    <property type="entry name" value="Ferritin-like_SF"/>
</dbReference>
<feature type="compositionally biased region" description="Basic and acidic residues" evidence="1">
    <location>
        <begin position="12"/>
        <end position="22"/>
    </location>
</feature>
<feature type="region of interest" description="Disordered" evidence="1">
    <location>
        <begin position="200"/>
        <end position="219"/>
    </location>
</feature>
<dbReference type="SMART" id="SM00228">
    <property type="entry name" value="PDZ"/>
    <property type="match status" value="1"/>
</dbReference>
<feature type="region of interest" description="Disordered" evidence="1">
    <location>
        <begin position="1116"/>
        <end position="1401"/>
    </location>
</feature>
<proteinExistence type="predicted"/>
<dbReference type="Pfam" id="PF21989">
    <property type="entry name" value="RA_2"/>
    <property type="match status" value="1"/>
</dbReference>
<evidence type="ECO:0000259" key="2">
    <source>
        <dbReference type="PROSITE" id="PS50020"/>
    </source>
</evidence>
<dbReference type="Pfam" id="PF12902">
    <property type="entry name" value="Ferritin-like"/>
    <property type="match status" value="1"/>
</dbReference>